<dbReference type="Proteomes" id="UP001142372">
    <property type="component" value="Unassembled WGS sequence"/>
</dbReference>
<evidence type="ECO:0000256" key="1">
    <source>
        <dbReference type="SAM" id="MobiDB-lite"/>
    </source>
</evidence>
<dbReference type="EMBL" id="BSEN01000006">
    <property type="protein sequence ID" value="GLJ75906.1"/>
    <property type="molecule type" value="Genomic_DNA"/>
</dbReference>
<comment type="caution">
    <text evidence="2">The sequence shown here is derived from an EMBL/GenBank/DDBJ whole genome shotgun (WGS) entry which is preliminary data.</text>
</comment>
<reference evidence="2" key="1">
    <citation type="journal article" date="2014" name="Int. J. Syst. Evol. Microbiol.">
        <title>Complete genome sequence of Corynebacterium casei LMG S-19264T (=DSM 44701T), isolated from a smear-ripened cheese.</title>
        <authorList>
            <consortium name="US DOE Joint Genome Institute (JGI-PGF)"/>
            <person name="Walter F."/>
            <person name="Albersmeier A."/>
            <person name="Kalinowski J."/>
            <person name="Ruckert C."/>
        </authorList>
    </citation>
    <scope>NUCLEOTIDE SEQUENCE</scope>
    <source>
        <strain evidence="2">VKM Ac-1401</strain>
    </source>
</reference>
<dbReference type="AlphaFoldDB" id="A0A9W6H8I0"/>
<reference evidence="2" key="2">
    <citation type="submission" date="2023-01" db="EMBL/GenBank/DDBJ databases">
        <authorList>
            <person name="Sun Q."/>
            <person name="Evtushenko L."/>
        </authorList>
    </citation>
    <scope>NUCLEOTIDE SEQUENCE</scope>
    <source>
        <strain evidence="2">VKM Ac-1401</strain>
    </source>
</reference>
<dbReference type="RefSeq" id="WP_271176585.1">
    <property type="nucleotide sequence ID" value="NZ_BAAAJO010000005.1"/>
</dbReference>
<organism evidence="2 3">
    <name type="scientific">Leifsonia poae</name>
    <dbReference type="NCBI Taxonomy" id="110933"/>
    <lineage>
        <taxon>Bacteria</taxon>
        <taxon>Bacillati</taxon>
        <taxon>Actinomycetota</taxon>
        <taxon>Actinomycetes</taxon>
        <taxon>Micrococcales</taxon>
        <taxon>Microbacteriaceae</taxon>
        <taxon>Leifsonia</taxon>
    </lineage>
</organism>
<evidence type="ECO:0000313" key="2">
    <source>
        <dbReference type="EMBL" id="GLJ75906.1"/>
    </source>
</evidence>
<keyword evidence="3" id="KW-1185">Reference proteome</keyword>
<evidence type="ECO:0000313" key="3">
    <source>
        <dbReference type="Proteomes" id="UP001142372"/>
    </source>
</evidence>
<protein>
    <submittedName>
        <fullName evidence="2">Uncharacterized protein</fullName>
    </submittedName>
</protein>
<name>A0A9W6H8I0_9MICO</name>
<accession>A0A9W6H8I0</accession>
<gene>
    <name evidence="2" type="ORF">GCM10017584_14800</name>
</gene>
<feature type="compositionally biased region" description="Acidic residues" evidence="1">
    <location>
        <begin position="31"/>
        <end position="42"/>
    </location>
</feature>
<proteinExistence type="predicted"/>
<feature type="region of interest" description="Disordered" evidence="1">
    <location>
        <begin position="1"/>
        <end position="42"/>
    </location>
</feature>
<sequence length="42" mass="4536">MDKDAQTPQPPIPDYQMDPDIVPASLPDPAAVDDGDEEDGRL</sequence>